<dbReference type="OrthoDB" id="9785445at2"/>
<evidence type="ECO:0000313" key="3">
    <source>
        <dbReference type="Proteomes" id="UP000054985"/>
    </source>
</evidence>
<organism evidence="2 4">
    <name type="scientific">Legionella moravica</name>
    <dbReference type="NCBI Taxonomy" id="39962"/>
    <lineage>
        <taxon>Bacteria</taxon>
        <taxon>Pseudomonadati</taxon>
        <taxon>Pseudomonadota</taxon>
        <taxon>Gammaproteobacteria</taxon>
        <taxon>Legionellales</taxon>
        <taxon>Legionellaceae</taxon>
        <taxon>Legionella</taxon>
    </lineage>
</organism>
<dbReference type="EMBL" id="UGOG01000001">
    <property type="protein sequence ID" value="STX61451.1"/>
    <property type="molecule type" value="Genomic_DNA"/>
</dbReference>
<protein>
    <recommendedName>
        <fullName evidence="5">Transmembrane protein</fullName>
    </recommendedName>
</protein>
<dbReference type="RefSeq" id="WP_028383622.1">
    <property type="nucleotide sequence ID" value="NZ_CAAAJG010000040.1"/>
</dbReference>
<evidence type="ECO:0000313" key="2">
    <source>
        <dbReference type="EMBL" id="STX61451.1"/>
    </source>
</evidence>
<dbReference type="EMBL" id="LNYN01000027">
    <property type="protein sequence ID" value="KTD32625.1"/>
    <property type="molecule type" value="Genomic_DNA"/>
</dbReference>
<sequence>MKKQVTKYYVLFLLAIMFAAPGVTAYLFFQHPDWLGSSTVNKGTLLTPPISFSHFGSKSKWRLLLISPDGCKKECLEQLNMLARVRLALGRKLYQVDEWLVLDDKSSALADEIKPLLKEQDIHVTTLTSADMAKLSALPADAKVFIANPDNFLILSYRTGANPDDIYKDLKLLLSTTEQKST</sequence>
<dbReference type="STRING" id="39962.Lmor_2054"/>
<gene>
    <name evidence="1" type="ORF">Lmor_2054</name>
    <name evidence="2" type="ORF">NCTC12239_00366</name>
</gene>
<dbReference type="Proteomes" id="UP000054985">
    <property type="component" value="Unassembled WGS sequence"/>
</dbReference>
<evidence type="ECO:0000313" key="4">
    <source>
        <dbReference type="Proteomes" id="UP000254040"/>
    </source>
</evidence>
<reference evidence="1 3" key="1">
    <citation type="submission" date="2015-11" db="EMBL/GenBank/DDBJ databases">
        <title>Genomic analysis of 38 Legionella species identifies large and diverse effector repertoires.</title>
        <authorList>
            <person name="Burstein D."/>
            <person name="Amaro F."/>
            <person name="Zusman T."/>
            <person name="Lifshitz Z."/>
            <person name="Cohen O."/>
            <person name="Gilbert J.A."/>
            <person name="Pupko T."/>
            <person name="Shuman H.A."/>
            <person name="Segal G."/>
        </authorList>
    </citation>
    <scope>NUCLEOTIDE SEQUENCE [LARGE SCALE GENOMIC DNA]</scope>
    <source>
        <strain evidence="1 3">ATCC 43877</strain>
    </source>
</reference>
<keyword evidence="3" id="KW-1185">Reference proteome</keyword>
<proteinExistence type="predicted"/>
<accession>A0A378K0U5</accession>
<evidence type="ECO:0000313" key="1">
    <source>
        <dbReference type="EMBL" id="KTD32625.1"/>
    </source>
</evidence>
<dbReference type="AlphaFoldDB" id="A0A378K0U5"/>
<evidence type="ECO:0008006" key="5">
    <source>
        <dbReference type="Google" id="ProtNLM"/>
    </source>
</evidence>
<name>A0A378K0U5_9GAMM</name>
<reference evidence="2 4" key="2">
    <citation type="submission" date="2018-06" db="EMBL/GenBank/DDBJ databases">
        <authorList>
            <consortium name="Pathogen Informatics"/>
            <person name="Doyle S."/>
        </authorList>
    </citation>
    <scope>NUCLEOTIDE SEQUENCE [LARGE SCALE GENOMIC DNA]</scope>
    <source>
        <strain evidence="2 4">NCTC12239</strain>
    </source>
</reference>
<dbReference type="Proteomes" id="UP000254040">
    <property type="component" value="Unassembled WGS sequence"/>
</dbReference>